<feature type="transmembrane region" description="Helical" evidence="2">
    <location>
        <begin position="101"/>
        <end position="126"/>
    </location>
</feature>
<protein>
    <recommendedName>
        <fullName evidence="3">PASTA domain-containing protein</fullName>
    </recommendedName>
</protein>
<sequence length="259" mass="26399">MQRPGDATQVQRPGDATRVQRPGDATRVQRPGDATRVQHPGDTTRVQGSGGGATWVEEPADRGERWTARAGVPAPGDPSLRRPAPQEWVEEEEDPYQGRPWYGPVIVGLVALVLVAALAVGLFLIYRATVNGQNAPGGVAPPAATTSAPPPAPATSAPPSPSVEPSSEAPPTSAGPPAGQVVIPQLRGNTLAEATVKLQVLGLNVDVQRRADDTVQPGEVIATRPGEGTAVAPGDTVTLIVAAPASPPPSPAPSASASD</sequence>
<evidence type="ECO:0000259" key="3">
    <source>
        <dbReference type="PROSITE" id="PS51178"/>
    </source>
</evidence>
<dbReference type="EMBL" id="BAAARV010000067">
    <property type="protein sequence ID" value="GAA2368425.1"/>
    <property type="molecule type" value="Genomic_DNA"/>
</dbReference>
<dbReference type="PROSITE" id="PS51178">
    <property type="entry name" value="PASTA"/>
    <property type="match status" value="1"/>
</dbReference>
<keyword evidence="2" id="KW-0812">Transmembrane</keyword>
<reference evidence="4 5" key="1">
    <citation type="journal article" date="2019" name="Int. J. Syst. Evol. Microbiol.">
        <title>The Global Catalogue of Microorganisms (GCM) 10K type strain sequencing project: providing services to taxonomists for standard genome sequencing and annotation.</title>
        <authorList>
            <consortium name="The Broad Institute Genomics Platform"/>
            <consortium name="The Broad Institute Genome Sequencing Center for Infectious Disease"/>
            <person name="Wu L."/>
            <person name="Ma J."/>
        </authorList>
    </citation>
    <scope>NUCLEOTIDE SEQUENCE [LARGE SCALE GENOMIC DNA]</scope>
    <source>
        <strain evidence="4 5">JCM 3272</strain>
    </source>
</reference>
<keyword evidence="2" id="KW-1133">Transmembrane helix</keyword>
<gene>
    <name evidence="4" type="ORF">GCM10010170_068330</name>
</gene>
<keyword evidence="2" id="KW-0472">Membrane</keyword>
<name>A0ABN3H424_9ACTN</name>
<feature type="compositionally biased region" description="Pro residues" evidence="1">
    <location>
        <begin position="148"/>
        <end position="162"/>
    </location>
</feature>
<comment type="caution">
    <text evidence="4">The sequence shown here is derived from an EMBL/GenBank/DDBJ whole genome shotgun (WGS) entry which is preliminary data.</text>
</comment>
<proteinExistence type="predicted"/>
<dbReference type="Proteomes" id="UP001501444">
    <property type="component" value="Unassembled WGS sequence"/>
</dbReference>
<dbReference type="CDD" id="cd06577">
    <property type="entry name" value="PASTA_pknB"/>
    <property type="match status" value="1"/>
</dbReference>
<evidence type="ECO:0000256" key="1">
    <source>
        <dbReference type="SAM" id="MobiDB-lite"/>
    </source>
</evidence>
<feature type="compositionally biased region" description="Low complexity" evidence="1">
    <location>
        <begin position="163"/>
        <end position="179"/>
    </location>
</feature>
<evidence type="ECO:0000313" key="5">
    <source>
        <dbReference type="Proteomes" id="UP001501444"/>
    </source>
</evidence>
<accession>A0ABN3H424</accession>
<keyword evidence="5" id="KW-1185">Reference proteome</keyword>
<organism evidence="4 5">
    <name type="scientific">Dactylosporangium salmoneum</name>
    <dbReference type="NCBI Taxonomy" id="53361"/>
    <lineage>
        <taxon>Bacteria</taxon>
        <taxon>Bacillati</taxon>
        <taxon>Actinomycetota</taxon>
        <taxon>Actinomycetes</taxon>
        <taxon>Micromonosporales</taxon>
        <taxon>Micromonosporaceae</taxon>
        <taxon>Dactylosporangium</taxon>
    </lineage>
</organism>
<dbReference type="Gene3D" id="3.30.10.20">
    <property type="match status" value="1"/>
</dbReference>
<dbReference type="Pfam" id="PF03793">
    <property type="entry name" value="PASTA"/>
    <property type="match status" value="1"/>
</dbReference>
<feature type="region of interest" description="Disordered" evidence="1">
    <location>
        <begin position="1"/>
        <end position="97"/>
    </location>
</feature>
<feature type="domain" description="PASTA" evidence="3">
    <location>
        <begin position="175"/>
        <end position="243"/>
    </location>
</feature>
<feature type="region of interest" description="Disordered" evidence="1">
    <location>
        <begin position="139"/>
        <end position="181"/>
    </location>
</feature>
<evidence type="ECO:0000313" key="4">
    <source>
        <dbReference type="EMBL" id="GAA2368425.1"/>
    </source>
</evidence>
<evidence type="ECO:0000256" key="2">
    <source>
        <dbReference type="SAM" id="Phobius"/>
    </source>
</evidence>
<dbReference type="SMART" id="SM00740">
    <property type="entry name" value="PASTA"/>
    <property type="match status" value="1"/>
</dbReference>
<dbReference type="InterPro" id="IPR005543">
    <property type="entry name" value="PASTA_dom"/>
</dbReference>